<comment type="caution">
    <text evidence="2">The sequence shown here is derived from an EMBL/GenBank/DDBJ whole genome shotgun (WGS) entry which is preliminary data.</text>
</comment>
<dbReference type="PANTHER" id="PTHR34989">
    <property type="entry name" value="PROTEIN HDED"/>
    <property type="match status" value="1"/>
</dbReference>
<evidence type="ECO:0000256" key="1">
    <source>
        <dbReference type="SAM" id="Phobius"/>
    </source>
</evidence>
<accession>A0AA37VFB9</accession>
<sequence length="247" mass="25537">MPAVGPVTTASGREAAVAGMQQGQGQGTGGRKPAHRAGMAEFLVRNWWALAARGGAAILFGAFALLFPGLTLDALVAGFAAFAFADGLLATIAALRPGVRDRRATPRREALLLQGLAGLAMGLVVALWPDPTVFVVVVLLACWALVTGVFAVIAALRLRTRLPEAWWLGAAGLASLAIGLFLGLAELLGVVAIVWWIGVHALVSGALLLVLALRLRARRLAGLATAQVGDARAPRALHEEARGARAS</sequence>
<feature type="transmembrane region" description="Helical" evidence="1">
    <location>
        <begin position="190"/>
        <end position="213"/>
    </location>
</feature>
<keyword evidence="1" id="KW-1133">Transmembrane helix</keyword>
<dbReference type="Proteomes" id="UP001161325">
    <property type="component" value="Unassembled WGS sequence"/>
</dbReference>
<evidence type="ECO:0000313" key="2">
    <source>
        <dbReference type="EMBL" id="GLC26624.1"/>
    </source>
</evidence>
<proteinExistence type="predicted"/>
<dbReference type="AlphaFoldDB" id="A0AA37VFB9"/>
<feature type="transmembrane region" description="Helical" evidence="1">
    <location>
        <begin position="110"/>
        <end position="128"/>
    </location>
</feature>
<protein>
    <recommendedName>
        <fullName evidence="4">HdeD family acid-resistance protein</fullName>
    </recommendedName>
</protein>
<dbReference type="GO" id="GO:0005886">
    <property type="term" value="C:plasma membrane"/>
    <property type="evidence" value="ECO:0007669"/>
    <property type="project" value="TreeGrafter"/>
</dbReference>
<feature type="transmembrane region" description="Helical" evidence="1">
    <location>
        <begin position="74"/>
        <end position="98"/>
    </location>
</feature>
<keyword evidence="3" id="KW-1185">Reference proteome</keyword>
<evidence type="ECO:0008006" key="4">
    <source>
        <dbReference type="Google" id="ProtNLM"/>
    </source>
</evidence>
<feature type="transmembrane region" description="Helical" evidence="1">
    <location>
        <begin position="47"/>
        <end position="68"/>
    </location>
</feature>
<feature type="transmembrane region" description="Helical" evidence="1">
    <location>
        <begin position="134"/>
        <end position="158"/>
    </location>
</feature>
<organism evidence="2 3">
    <name type="scientific">Roseisolibacter agri</name>
    <dbReference type="NCBI Taxonomy" id="2014610"/>
    <lineage>
        <taxon>Bacteria</taxon>
        <taxon>Pseudomonadati</taxon>
        <taxon>Gemmatimonadota</taxon>
        <taxon>Gemmatimonadia</taxon>
        <taxon>Gemmatimonadales</taxon>
        <taxon>Gemmatimonadaceae</taxon>
        <taxon>Roseisolibacter</taxon>
    </lineage>
</organism>
<evidence type="ECO:0000313" key="3">
    <source>
        <dbReference type="Proteomes" id="UP001161325"/>
    </source>
</evidence>
<reference evidence="2" key="1">
    <citation type="submission" date="2022-08" db="EMBL/GenBank/DDBJ databases">
        <title>Draft genome sequencing of Roseisolibacter agri AW1220.</title>
        <authorList>
            <person name="Tobiishi Y."/>
            <person name="Tonouchi A."/>
        </authorList>
    </citation>
    <scope>NUCLEOTIDE SEQUENCE</scope>
    <source>
        <strain evidence="2">AW1220</strain>
    </source>
</reference>
<keyword evidence="1" id="KW-0472">Membrane</keyword>
<feature type="transmembrane region" description="Helical" evidence="1">
    <location>
        <begin position="165"/>
        <end position="184"/>
    </location>
</feature>
<dbReference type="InterPro" id="IPR005325">
    <property type="entry name" value="DUF308_memb"/>
</dbReference>
<dbReference type="PANTHER" id="PTHR34989:SF1">
    <property type="entry name" value="PROTEIN HDED"/>
    <property type="match status" value="1"/>
</dbReference>
<name>A0AA37VFB9_9BACT</name>
<keyword evidence="1" id="KW-0812">Transmembrane</keyword>
<dbReference type="EMBL" id="BRXS01000005">
    <property type="protein sequence ID" value="GLC26624.1"/>
    <property type="molecule type" value="Genomic_DNA"/>
</dbReference>
<dbReference type="Pfam" id="PF03729">
    <property type="entry name" value="DUF308"/>
    <property type="match status" value="2"/>
</dbReference>
<dbReference type="InterPro" id="IPR052712">
    <property type="entry name" value="Acid_resist_chaperone_HdeD"/>
</dbReference>
<gene>
    <name evidence="2" type="ORF">rosag_31370</name>
</gene>